<evidence type="ECO:0000313" key="1">
    <source>
        <dbReference type="EMBL" id="KAJ9638764.1"/>
    </source>
</evidence>
<gene>
    <name evidence="1" type="primary">LIG4</name>
    <name evidence="1" type="ORF">H2199_006624</name>
</gene>
<keyword evidence="1" id="KW-0436">Ligase</keyword>
<keyword evidence="2" id="KW-1185">Reference proteome</keyword>
<dbReference type="EC" id="6.5.1.1" evidence="1"/>
<dbReference type="Proteomes" id="UP001172680">
    <property type="component" value="Unassembled WGS sequence"/>
</dbReference>
<reference evidence="1" key="1">
    <citation type="submission" date="2022-10" db="EMBL/GenBank/DDBJ databases">
        <title>Culturing micro-colonial fungi from biological soil crusts in the Mojave desert and describing Neophaeococcomyces mojavensis, and introducing the new genera and species Taxawa tesnikishii.</title>
        <authorList>
            <person name="Kurbessoian T."/>
            <person name="Stajich J.E."/>
        </authorList>
    </citation>
    <scope>NUCLEOTIDE SEQUENCE</scope>
    <source>
        <strain evidence="1">JES_115</strain>
    </source>
</reference>
<accession>A0ACC2YU29</accession>
<organism evidence="1 2">
    <name type="scientific">Coniosporium tulheliwenetii</name>
    <dbReference type="NCBI Taxonomy" id="3383036"/>
    <lineage>
        <taxon>Eukaryota</taxon>
        <taxon>Fungi</taxon>
        <taxon>Dikarya</taxon>
        <taxon>Ascomycota</taxon>
        <taxon>Pezizomycotina</taxon>
        <taxon>Dothideomycetes</taxon>
        <taxon>Dothideomycetes incertae sedis</taxon>
        <taxon>Coniosporium</taxon>
    </lineage>
</organism>
<name>A0ACC2YU29_9PEZI</name>
<proteinExistence type="predicted"/>
<evidence type="ECO:0000313" key="2">
    <source>
        <dbReference type="Proteomes" id="UP001172680"/>
    </source>
</evidence>
<sequence length="1278" mass="146513">MASDTEMRDAEAIEEDERQYGHGVITEEELNAKYPNRPRNHSKTLPFHELYLALFNPLNEHRKRPAGPVTARKKQGKHGPVNLSPHEIRRDIINRFISRWRKEVGNDIYPAFRLILPEKDRDRAMYGLREKTIGRILVKILRIDKDSEDGYNLLNWKLPGQNVKTAMAGDFAGRCFEVISKRPIRTTPGDMTIAEVNEMLDKLSIVSVEEDQRSVFEEFYRRMNAEELLWLIRMILRQMKIGATEKTIFDIWHPDAESLFNVSSSLRRVCWELYDPSIRLEGDDRGISLMQCFQPQLAAFQMHSFEKIVGKMKQTEDDDAFWIEEKLDGERMQLHMAEDDSKPGGKSFAFWSRKAKDYTYLYGGTFEDENSALTRHIKEAFGDGVRNIILDGEMITWDMEQDAMVPFGTLKAAALSEQRNPFSTGQRPLYRVFDCLYLNDEALTNYTLRDRRRALEASIRPIHRRLEIHMYVEAHSAAKIEPLLRQVVSEASEGLVIKNPRSPYRLNERNDDWIKVKPEYMTEFGEALDCIVIGGYYGSGHRGGKLSSFLCGLRMDQNQIQQGANPMKCFSFFKVGGGMTADDYATIRHHTDGKWHVWDPKKPPSEYIELAGGDKVQKERPDVWIRPDESVVFSVKAASVSTTEDYRMGLTLRFPRFKKLRTDKDWRSALSIQGFVDLKNNAEQEQKEKEFKVDDSRRKRQRITKKKPLTVVGSEEIVRTPYAGPATKVFEGLTLYIMTDSTVPERKCKAELEQLVKANGGKIVQKDTGVNGLVCVAEKRLVPVVSMQKSANRSIVRPSWLFDCIRQSEADLNQPSLLLPYEPNHMFWTLPDELGQIEANVDEYGDSFARDVTVDELRQIFKGMPLSGRNVFDATAFLNEAEDGKLGLGQLPGWMFHGLVVYFDKADTGNGMLDDTNGEYVQPHSVDLDLRLAGQVVTFAGGKLSTDLDGKDITHVVVGRDRTRVKDIRRGLQRHSPLPRIVTADWVHDSWKEKTLLDEEHIELQLYFWPEWDSRQVDGLPFTPLKQRATLNDSAATPDKLAWILLFHNANPRWASDRTIFVKSNLNLLPQEPTSEVILEAGSAQSSSLQPQSPQDHREAQTSQQQSEVTTPRHLDSVSTQEITTSEPVAVFEQVRRASRGFRFAGWYRISRLQYLEPGSPDLIRMLAQKWEIKDRYGRPVQQQRDEKAWQDSLKQRWAVIQMVRDEAAEKERGEPAIERRADEVPDNQRAGKQKETRSVNELLREMRLGGSEKADTETQDLVETAATECRDSTAEKA</sequence>
<comment type="caution">
    <text evidence="1">The sequence shown here is derived from an EMBL/GenBank/DDBJ whole genome shotgun (WGS) entry which is preliminary data.</text>
</comment>
<dbReference type="EMBL" id="JAPDRP010000020">
    <property type="protein sequence ID" value="KAJ9638764.1"/>
    <property type="molecule type" value="Genomic_DNA"/>
</dbReference>
<protein>
    <submittedName>
        <fullName evidence="1">DNA ligase (ATP)</fullName>
        <ecNumber evidence="1">6.5.1.1</ecNumber>
    </submittedName>
</protein>